<evidence type="ECO:0008006" key="3">
    <source>
        <dbReference type="Google" id="ProtNLM"/>
    </source>
</evidence>
<proteinExistence type="predicted"/>
<gene>
    <name evidence="1" type="ORF">V6N12_073994</name>
</gene>
<dbReference type="Proteomes" id="UP001472677">
    <property type="component" value="Unassembled WGS sequence"/>
</dbReference>
<evidence type="ECO:0000313" key="2">
    <source>
        <dbReference type="Proteomes" id="UP001472677"/>
    </source>
</evidence>
<sequence length="105" mass="11224">MVYTARSSRTWAGLLVCLRKVSPCSPVVLCLVRSSGACGCPCPRWSGPALPSTFSLSRKLSFLACKFLACSSVCLPPHYGMVACPWRLGSASFLVITLCAEFLAC</sequence>
<accession>A0ABR2AQ51</accession>
<comment type="caution">
    <text evidence="1">The sequence shown here is derived from an EMBL/GenBank/DDBJ whole genome shotgun (WGS) entry which is preliminary data.</text>
</comment>
<name>A0ABR2AQ51_9ROSI</name>
<evidence type="ECO:0000313" key="1">
    <source>
        <dbReference type="EMBL" id="KAK8495844.1"/>
    </source>
</evidence>
<organism evidence="1 2">
    <name type="scientific">Hibiscus sabdariffa</name>
    <name type="common">roselle</name>
    <dbReference type="NCBI Taxonomy" id="183260"/>
    <lineage>
        <taxon>Eukaryota</taxon>
        <taxon>Viridiplantae</taxon>
        <taxon>Streptophyta</taxon>
        <taxon>Embryophyta</taxon>
        <taxon>Tracheophyta</taxon>
        <taxon>Spermatophyta</taxon>
        <taxon>Magnoliopsida</taxon>
        <taxon>eudicotyledons</taxon>
        <taxon>Gunneridae</taxon>
        <taxon>Pentapetalae</taxon>
        <taxon>rosids</taxon>
        <taxon>malvids</taxon>
        <taxon>Malvales</taxon>
        <taxon>Malvaceae</taxon>
        <taxon>Malvoideae</taxon>
        <taxon>Hibiscus</taxon>
    </lineage>
</organism>
<reference evidence="1 2" key="1">
    <citation type="journal article" date="2024" name="G3 (Bethesda)">
        <title>Genome assembly of Hibiscus sabdariffa L. provides insights into metabolisms of medicinal natural products.</title>
        <authorList>
            <person name="Kim T."/>
        </authorList>
    </citation>
    <scope>NUCLEOTIDE SEQUENCE [LARGE SCALE GENOMIC DNA]</scope>
    <source>
        <strain evidence="1">TK-2024</strain>
        <tissue evidence="1">Old leaves</tissue>
    </source>
</reference>
<dbReference type="EMBL" id="JBBPBM010000400">
    <property type="protein sequence ID" value="KAK8495844.1"/>
    <property type="molecule type" value="Genomic_DNA"/>
</dbReference>
<keyword evidence="2" id="KW-1185">Reference proteome</keyword>
<protein>
    <recommendedName>
        <fullName evidence="3">Secreted protein</fullName>
    </recommendedName>
</protein>